<evidence type="ECO:0000313" key="3">
    <source>
        <dbReference type="EMBL" id="KAA8817604.1"/>
    </source>
</evidence>
<evidence type="ECO:0000256" key="2">
    <source>
        <dbReference type="SAM" id="Phobius"/>
    </source>
</evidence>
<keyword evidence="2" id="KW-1133">Transmembrane helix</keyword>
<feature type="compositionally biased region" description="Polar residues" evidence="1">
    <location>
        <begin position="154"/>
        <end position="165"/>
    </location>
</feature>
<keyword evidence="2" id="KW-0472">Membrane</keyword>
<evidence type="ECO:0000313" key="4">
    <source>
        <dbReference type="Proteomes" id="UP000326060"/>
    </source>
</evidence>
<feature type="region of interest" description="Disordered" evidence="1">
    <location>
        <begin position="151"/>
        <end position="174"/>
    </location>
</feature>
<gene>
    <name evidence="3" type="ORF">EMB92_03400</name>
</gene>
<dbReference type="RefSeq" id="WP_150393755.1">
    <property type="nucleotide sequence ID" value="NZ_RZJP01000001.1"/>
</dbReference>
<evidence type="ECO:0000256" key="1">
    <source>
        <dbReference type="SAM" id="MobiDB-lite"/>
    </source>
</evidence>
<reference evidence="3 4" key="1">
    <citation type="journal article" date="2019" name="Syst. Appl. Microbiol.">
        <title>Characterization of Bifidobacterium species in feaces of the Egyptian fruit bat: Description of B. vespertilionis sp. nov. and B. rousetti sp. nov.</title>
        <authorList>
            <person name="Modesto M."/>
            <person name="Satti M."/>
            <person name="Watanabe K."/>
            <person name="Puglisi E."/>
            <person name="Morelli L."/>
            <person name="Huang C.-H."/>
            <person name="Liou J.-S."/>
            <person name="Miyashita M."/>
            <person name="Tamura T."/>
            <person name="Saito S."/>
            <person name="Mori K."/>
            <person name="Huang L."/>
            <person name="Sciavilla P."/>
            <person name="Sandri C."/>
            <person name="Spiezio C."/>
            <person name="Vitali F."/>
            <person name="Cavalieri D."/>
            <person name="Perpetuini G."/>
            <person name="Tofalo R."/>
            <person name="Bonetti A."/>
            <person name="Arita M."/>
            <person name="Mattarelli P."/>
        </authorList>
    </citation>
    <scope>NUCLEOTIDE SEQUENCE [LARGE SCALE GENOMIC DNA]</scope>
    <source>
        <strain evidence="3 4">RST27</strain>
    </source>
</reference>
<accession>A0A5M9ZES3</accession>
<dbReference type="AlphaFoldDB" id="A0A5M9ZES3"/>
<organism evidence="3 4">
    <name type="scientific">Bifidobacterium callitrichos</name>
    <dbReference type="NCBI Taxonomy" id="762209"/>
    <lineage>
        <taxon>Bacteria</taxon>
        <taxon>Bacillati</taxon>
        <taxon>Actinomycetota</taxon>
        <taxon>Actinomycetes</taxon>
        <taxon>Bifidobacteriales</taxon>
        <taxon>Bifidobacteriaceae</taxon>
        <taxon>Bifidobacterium</taxon>
    </lineage>
</organism>
<dbReference type="EMBL" id="RZJP01000001">
    <property type="protein sequence ID" value="KAA8817604.1"/>
    <property type="molecule type" value="Genomic_DNA"/>
</dbReference>
<name>A0A5M9ZES3_9BIFI</name>
<keyword evidence="2" id="KW-0812">Transmembrane</keyword>
<comment type="caution">
    <text evidence="3">The sequence shown here is derived from an EMBL/GenBank/DDBJ whole genome shotgun (WGS) entry which is preliminary data.</text>
</comment>
<proteinExistence type="predicted"/>
<dbReference type="Proteomes" id="UP000326060">
    <property type="component" value="Unassembled WGS sequence"/>
</dbReference>
<sequence>MSGGIPDAHSLTLWLVWRDSKPHNARRSRNGFIAGLALNVLLIAILLGVGIATQQPHSTTVPSNTTASAPSGAYYAQTTSNGMTSTETITIRRDTADAKVNVSGKGHDNTFLTKFSVSINGSTVTLTPIDGEDLNGPDDVYNEYLSPRPFTYDPSDNTLTENQEGNKVVFTSED</sequence>
<protein>
    <submittedName>
        <fullName evidence="3">Uncharacterized protein</fullName>
    </submittedName>
</protein>
<feature type="transmembrane region" description="Helical" evidence="2">
    <location>
        <begin position="31"/>
        <end position="52"/>
    </location>
</feature>